<feature type="signal peptide" evidence="2">
    <location>
        <begin position="1"/>
        <end position="22"/>
    </location>
</feature>
<dbReference type="EMBL" id="BOMS01000048">
    <property type="protein sequence ID" value="GIE67413.1"/>
    <property type="molecule type" value="Genomic_DNA"/>
</dbReference>
<proteinExistence type="predicted"/>
<keyword evidence="4" id="KW-1185">Reference proteome</keyword>
<evidence type="ECO:0000256" key="1">
    <source>
        <dbReference type="SAM" id="MobiDB-lite"/>
    </source>
</evidence>
<sequence>MLAASAVPITAMLAATATPAAAEASSRERFFLNRDMAGKPFRTGEDDRGSASMDGGSAFPETARRDHFPHPGITVRPAPEIRSAGSVMCSAAAESPPASQKAS</sequence>
<keyword evidence="2" id="KW-0732">Signal</keyword>
<feature type="chain" id="PRO_5045276720" evidence="2">
    <location>
        <begin position="23"/>
        <end position="103"/>
    </location>
</feature>
<name>A0ABQ4B9U5_9ACTN</name>
<organism evidence="3 4">
    <name type="scientific">Actinoplanes palleronii</name>
    <dbReference type="NCBI Taxonomy" id="113570"/>
    <lineage>
        <taxon>Bacteria</taxon>
        <taxon>Bacillati</taxon>
        <taxon>Actinomycetota</taxon>
        <taxon>Actinomycetes</taxon>
        <taxon>Micromonosporales</taxon>
        <taxon>Micromonosporaceae</taxon>
        <taxon>Actinoplanes</taxon>
    </lineage>
</organism>
<evidence type="ECO:0000313" key="3">
    <source>
        <dbReference type="EMBL" id="GIE67413.1"/>
    </source>
</evidence>
<reference evidence="3 4" key="1">
    <citation type="submission" date="2021-01" db="EMBL/GenBank/DDBJ databases">
        <title>Whole genome shotgun sequence of Actinoplanes palleronii NBRC 14916.</title>
        <authorList>
            <person name="Komaki H."/>
            <person name="Tamura T."/>
        </authorList>
    </citation>
    <scope>NUCLEOTIDE SEQUENCE [LARGE SCALE GENOMIC DNA]</scope>
    <source>
        <strain evidence="3 4">NBRC 14916</strain>
    </source>
</reference>
<accession>A0ABQ4B9U5</accession>
<gene>
    <name evidence="3" type="ORF">Apa02nite_035210</name>
</gene>
<comment type="caution">
    <text evidence="3">The sequence shown here is derived from an EMBL/GenBank/DDBJ whole genome shotgun (WGS) entry which is preliminary data.</text>
</comment>
<dbReference type="Proteomes" id="UP000624709">
    <property type="component" value="Unassembled WGS sequence"/>
</dbReference>
<protein>
    <submittedName>
        <fullName evidence="3">Uncharacterized protein</fullName>
    </submittedName>
</protein>
<evidence type="ECO:0000313" key="4">
    <source>
        <dbReference type="Proteomes" id="UP000624709"/>
    </source>
</evidence>
<feature type="region of interest" description="Disordered" evidence="1">
    <location>
        <begin position="35"/>
        <end position="103"/>
    </location>
</feature>
<evidence type="ECO:0000256" key="2">
    <source>
        <dbReference type="SAM" id="SignalP"/>
    </source>
</evidence>